<proteinExistence type="inferred from homology"/>
<protein>
    <recommendedName>
        <fullName evidence="6">Ribosome biogenesis protein YTM1</fullName>
    </recommendedName>
</protein>
<keyword evidence="10" id="KW-1185">Reference proteome</keyword>
<evidence type="ECO:0000256" key="5">
    <source>
        <dbReference type="ARBA" id="ARBA00023242"/>
    </source>
</evidence>
<feature type="repeat" description="WD" evidence="7">
    <location>
        <begin position="359"/>
        <end position="395"/>
    </location>
</feature>
<evidence type="ECO:0000259" key="8">
    <source>
        <dbReference type="Pfam" id="PF08154"/>
    </source>
</evidence>
<dbReference type="InterPro" id="IPR028599">
    <property type="entry name" value="WDR12/Ytm1"/>
</dbReference>
<dbReference type="GO" id="GO:0030687">
    <property type="term" value="C:preribosome, large subunit precursor"/>
    <property type="evidence" value="ECO:0007669"/>
    <property type="project" value="UniProtKB-UniRule"/>
</dbReference>
<dbReference type="EMBL" id="LBBL01000222">
    <property type="protein sequence ID" value="KKF93623.1"/>
    <property type="molecule type" value="Genomic_DNA"/>
</dbReference>
<dbReference type="Pfam" id="PF00400">
    <property type="entry name" value="WD40"/>
    <property type="match status" value="4"/>
</dbReference>
<dbReference type="GO" id="GO:0000463">
    <property type="term" value="P:maturation of LSU-rRNA from tricistronic rRNA transcript (SSU-rRNA, 5.8S rRNA, LSU-rRNA)"/>
    <property type="evidence" value="ECO:0007669"/>
    <property type="project" value="UniProtKB-UniRule"/>
</dbReference>
<comment type="caution">
    <text evidence="9">The sequence shown here is derived from an EMBL/GenBank/DDBJ whole genome shotgun (WGS) entry which is preliminary data.</text>
</comment>
<comment type="subcellular location">
    <subcellularLocation>
        <location evidence="6">Nucleus</location>
        <location evidence="6">Nucleolus</location>
    </subcellularLocation>
    <subcellularLocation>
        <location evidence="6">Nucleus</location>
        <location evidence="6">Nucleoplasm</location>
    </subcellularLocation>
</comment>
<dbReference type="GO" id="GO:0000466">
    <property type="term" value="P:maturation of 5.8S rRNA from tricistronic rRNA transcript (SSU-rRNA, 5.8S rRNA, LSU-rRNA)"/>
    <property type="evidence" value="ECO:0007669"/>
    <property type="project" value="UniProtKB-UniRule"/>
</dbReference>
<dbReference type="GO" id="GO:0110136">
    <property type="term" value="P:protein-RNA complex remodeling"/>
    <property type="evidence" value="ECO:0007669"/>
    <property type="project" value="EnsemblFungi"/>
</dbReference>
<dbReference type="PROSITE" id="PS50294">
    <property type="entry name" value="WD_REPEATS_REGION"/>
    <property type="match status" value="1"/>
</dbReference>
<dbReference type="InterPro" id="IPR020472">
    <property type="entry name" value="WD40_PAC1"/>
</dbReference>
<reference evidence="9 10" key="1">
    <citation type="submission" date="2015-04" db="EMBL/GenBank/DDBJ databases">
        <title>Genome sequence of Ceratocystis platani, a major pathogen of plane trees.</title>
        <authorList>
            <person name="Belbahri L."/>
        </authorList>
    </citation>
    <scope>NUCLEOTIDE SEQUENCE [LARGE SCALE GENOMIC DNA]</scope>
    <source>
        <strain evidence="9 10">CFO</strain>
    </source>
</reference>
<organism evidence="9 10">
    <name type="scientific">Ceratocystis fimbriata f. sp. platani</name>
    <dbReference type="NCBI Taxonomy" id="88771"/>
    <lineage>
        <taxon>Eukaryota</taxon>
        <taxon>Fungi</taxon>
        <taxon>Dikarya</taxon>
        <taxon>Ascomycota</taxon>
        <taxon>Pezizomycotina</taxon>
        <taxon>Sordariomycetes</taxon>
        <taxon>Hypocreomycetidae</taxon>
        <taxon>Microascales</taxon>
        <taxon>Ceratocystidaceae</taxon>
        <taxon>Ceratocystis</taxon>
    </lineage>
</organism>
<dbReference type="PROSITE" id="PS50082">
    <property type="entry name" value="WD_REPEATS_2"/>
    <property type="match status" value="2"/>
</dbReference>
<dbReference type="GO" id="GO:0005654">
    <property type="term" value="C:nucleoplasm"/>
    <property type="evidence" value="ECO:0007669"/>
    <property type="project" value="UniProtKB-SubCell"/>
</dbReference>
<dbReference type="InterPro" id="IPR001680">
    <property type="entry name" value="WD40_rpt"/>
</dbReference>
<dbReference type="GO" id="GO:0070545">
    <property type="term" value="C:PeBoW complex"/>
    <property type="evidence" value="ECO:0007669"/>
    <property type="project" value="EnsemblFungi"/>
</dbReference>
<dbReference type="Proteomes" id="UP000034841">
    <property type="component" value="Unassembled WGS sequence"/>
</dbReference>
<dbReference type="OrthoDB" id="10251381at2759"/>
<evidence type="ECO:0000256" key="7">
    <source>
        <dbReference type="PROSITE-ProRule" id="PRU00221"/>
    </source>
</evidence>
<name>A0A0F8BMF2_CERFI</name>
<evidence type="ECO:0000256" key="6">
    <source>
        <dbReference type="HAMAP-Rule" id="MF_03029"/>
    </source>
</evidence>
<feature type="repeat" description="WD" evidence="7">
    <location>
        <begin position="152"/>
        <end position="183"/>
    </location>
</feature>
<accession>A0A0F8BMF2</accession>
<keyword evidence="4" id="KW-0677">Repeat</keyword>
<sequence>MDPSEAQVKVLFTTTHADIELPEEKRQLLVPADIKRYGLSRIVNSESMLNSSTPIPLDFLVNGAFLRSSLAEHLTTHGLSPETTITLQYVPSLLPPVYEASYEHDDWISDIDLWSSGSRAGSERLLSASYDRLLRVWDKSGSVLATSAGASAGGHAKRINTARWLSGKRIASAGIDSTVIVWDYSEATDGFSEGGKLKPVLELHGHTKQINRLAVDSKTKRILTAGSDGCIGLFVASKDQAPAWEAERASAPAKRLKSSVTVAQRGALAMLSVHSDPAMQAIFHPGDNTVAYSVSRDKTLLTLDLTTGRTVSSLTTLHPLLCVGALGVSSPLLAAGSSARHISLLDPRESTAAPNVLTLRGHTNMVSAVVAAPGKDYALASASWDGTVKIWDLRSVRPGSREEGGGSVSEPIFTIPREWLKGKKLPEAGEGAKVLALAWDDAWGLASGGEDKKVQLNTAGDLSLDKAE</sequence>
<dbReference type="GO" id="GO:0043021">
    <property type="term" value="F:ribonucleoprotein complex binding"/>
    <property type="evidence" value="ECO:0007669"/>
    <property type="project" value="UniProtKB-UniRule"/>
</dbReference>
<evidence type="ECO:0000256" key="1">
    <source>
        <dbReference type="ARBA" id="ARBA00022517"/>
    </source>
</evidence>
<dbReference type="AlphaFoldDB" id="A0A0F8BMF2"/>
<dbReference type="PROSITE" id="PS00678">
    <property type="entry name" value="WD_REPEATS_1"/>
    <property type="match status" value="1"/>
</dbReference>
<keyword evidence="3 7" id="KW-0853">WD repeat</keyword>
<dbReference type="SUPFAM" id="SSF50978">
    <property type="entry name" value="WD40 repeat-like"/>
    <property type="match status" value="1"/>
</dbReference>
<dbReference type="GO" id="GO:0051276">
    <property type="term" value="P:chromosome organization"/>
    <property type="evidence" value="ECO:0007669"/>
    <property type="project" value="EnsemblFungi"/>
</dbReference>
<keyword evidence="5 6" id="KW-0539">Nucleus</keyword>
<keyword evidence="2 6" id="KW-0698">rRNA processing</keyword>
<comment type="subunit">
    <text evidence="6">Component of the NOP7 complex, composed of ERB1, NOP7 and YTM1. Within the NOP7 complex ERB1 appears to interact directly with NOP7 and YTM1. The NOP7 complex also associates with the 66S pre-ribosome.</text>
</comment>
<evidence type="ECO:0000313" key="9">
    <source>
        <dbReference type="EMBL" id="KKF93623.1"/>
    </source>
</evidence>
<dbReference type="Pfam" id="PF08154">
    <property type="entry name" value="NLE"/>
    <property type="match status" value="1"/>
</dbReference>
<dbReference type="HAMAP" id="MF_03029">
    <property type="entry name" value="WDR12"/>
    <property type="match status" value="1"/>
</dbReference>
<dbReference type="Gene3D" id="2.130.10.10">
    <property type="entry name" value="YVTN repeat-like/Quinoprotein amine dehydrogenase"/>
    <property type="match status" value="1"/>
</dbReference>
<evidence type="ECO:0000313" key="10">
    <source>
        <dbReference type="Proteomes" id="UP000034841"/>
    </source>
</evidence>
<dbReference type="InterPro" id="IPR036322">
    <property type="entry name" value="WD40_repeat_dom_sf"/>
</dbReference>
<evidence type="ECO:0000256" key="4">
    <source>
        <dbReference type="ARBA" id="ARBA00022737"/>
    </source>
</evidence>
<dbReference type="InterPro" id="IPR012972">
    <property type="entry name" value="NLE"/>
</dbReference>
<gene>
    <name evidence="9" type="primary">ytm1</name>
    <name evidence="6" type="synonym">YTM1</name>
    <name evidence="9" type="ORF">CFO_g4025</name>
</gene>
<dbReference type="SMART" id="SM00320">
    <property type="entry name" value="WD40"/>
    <property type="match status" value="7"/>
</dbReference>
<comment type="similarity">
    <text evidence="6">Belongs to the WD repeat WDR12/YTM1 family.</text>
</comment>
<feature type="domain" description="NLE" evidence="8">
    <location>
        <begin position="8"/>
        <end position="74"/>
    </location>
</feature>
<evidence type="ECO:0000256" key="2">
    <source>
        <dbReference type="ARBA" id="ARBA00022552"/>
    </source>
</evidence>
<keyword evidence="1 6" id="KW-0690">Ribosome biogenesis</keyword>
<evidence type="ECO:0000256" key="3">
    <source>
        <dbReference type="ARBA" id="ARBA00022574"/>
    </source>
</evidence>
<comment type="function">
    <text evidence="6">Component of the NOP7 complex, which is required for maturation of the 25S and 5.8S ribosomal RNAs and formation of the 60S ribosome.</text>
</comment>
<dbReference type="PANTHER" id="PTHR19855:SF11">
    <property type="entry name" value="RIBOSOME BIOGENESIS PROTEIN WDR12"/>
    <property type="match status" value="1"/>
</dbReference>
<dbReference type="InterPro" id="IPR015943">
    <property type="entry name" value="WD40/YVTN_repeat-like_dom_sf"/>
</dbReference>
<dbReference type="InterPro" id="IPR019775">
    <property type="entry name" value="WD40_repeat_CS"/>
</dbReference>
<dbReference type="PANTHER" id="PTHR19855">
    <property type="entry name" value="WD40 REPEAT PROTEIN 12, 37"/>
    <property type="match status" value="1"/>
</dbReference>
<dbReference type="PRINTS" id="PR00320">
    <property type="entry name" value="GPROTEINBRPT"/>
</dbReference>